<dbReference type="EMBL" id="WBZC01000014">
    <property type="protein sequence ID" value="KAB3535913.1"/>
    <property type="molecule type" value="Genomic_DNA"/>
</dbReference>
<keyword evidence="4" id="KW-1003">Cell membrane</keyword>
<keyword evidence="10" id="KW-0961">Cell wall biogenesis/degradation</keyword>
<dbReference type="InterPro" id="IPR050515">
    <property type="entry name" value="Beta-lactam/transpept"/>
</dbReference>
<dbReference type="InterPro" id="IPR001460">
    <property type="entry name" value="PCN-bd_Tpept"/>
</dbReference>
<keyword evidence="7" id="KW-0573">Peptidoglycan synthesis</keyword>
<comment type="subcellular location">
    <subcellularLocation>
        <location evidence="2">Cell membrane</location>
    </subcellularLocation>
    <subcellularLocation>
        <location evidence="1">Membrane</location>
        <topology evidence="1">Single-pass membrane protein</topology>
    </subcellularLocation>
</comment>
<dbReference type="Proteomes" id="UP000432715">
    <property type="component" value="Unassembled WGS sequence"/>
</dbReference>
<dbReference type="GO" id="GO:0071555">
    <property type="term" value="P:cell wall organization"/>
    <property type="evidence" value="ECO:0007669"/>
    <property type="project" value="UniProtKB-KW"/>
</dbReference>
<feature type="domain" description="Penicillin-binding protein transpeptidase" evidence="12">
    <location>
        <begin position="716"/>
        <end position="831"/>
    </location>
</feature>
<dbReference type="InterPro" id="IPR005311">
    <property type="entry name" value="PBP_dimer"/>
</dbReference>
<dbReference type="Pfam" id="PF00905">
    <property type="entry name" value="Transpeptidase"/>
    <property type="match status" value="2"/>
</dbReference>
<dbReference type="Gene3D" id="3.90.1310.10">
    <property type="entry name" value="Penicillin-binding protein 2a (Domain 2)"/>
    <property type="match status" value="2"/>
</dbReference>
<evidence type="ECO:0000256" key="5">
    <source>
        <dbReference type="ARBA" id="ARBA00022692"/>
    </source>
</evidence>
<dbReference type="InterPro" id="IPR036138">
    <property type="entry name" value="PBP_dimer_sf"/>
</dbReference>
<gene>
    <name evidence="14" type="ORF">F8154_05185</name>
</gene>
<dbReference type="PANTHER" id="PTHR30627">
    <property type="entry name" value="PEPTIDOGLYCAN D,D-TRANSPEPTIDASE"/>
    <property type="match status" value="1"/>
</dbReference>
<sequence>MLSQKLKDRYTITLIAFFIVITIITFRLASIMIVEGENYRELAENRIFKSIPLTAPRGEIRDRYGRLLAGNRPSFTVQFIKNEVVEDKINDVALEIIKTLEANNDRYIDEFPIILDESQKYIFTYDEEIEEWKKDNNLQDAKNAAEAFFLLGEAFDVPEIENWMADYNLQEIDKAAETFSVWVNDENHQEAASELGLKAQQQLLQYLTVPISIRTWKYTEEMKKENWLQSHKIDDFNITAEEAFLKVKEDIYKIPEDFSNEDARKIMVVKEQLSKPGYLQYHPIRIAQDVSHQSVVQIEENIMDLPGINVAVEPIRYYPEGETAAHILGTLGKISQQSEIDKYINELGYFPGDIIGKTGIEQKFEEYLKGKDGYEKVVVDSKGRLIEVLEKVEPIPGNTLHLTIDINIQKKAEEVLKEVLYTVQEGGVYETKWGKDKLAGTDGPKKNATSGSTVVTDVNTGQLLALANYPSYDPNLFATGISMMDWQSLMPENERDPLAPRPLTNIALSTAVQPGSTYKMLVGLAALEQGLSPNYKILDKGFIQVGGHSFGNWRWNMYRTTAGYQDLYKAIADSNNYYFYSLGTGYDYGANRPLPVPMNVETMIDYTNRFGLNDRTGIEIDIPRERSGGVPSLENKTSTIKALLKRHLTRLITIDDLDGTVVALKKESIEELITRIIDWTEENPSRGELYNRLVEQGIKADKANLFTDIIKYNYYIQARWSIADTMNFSIGQGEHSYTPIQMNSYMMTLANGGYRYKTTLLDKIQSNDGEIIKENSPKLIERVQLKDYDNLNHIHRGMYEVSTGIGTARNYFKRFPIEVAVKTGTAQRSGKIPPIDEVEYLQRHFRNFGVTEEAVEAKMDELRQEDSSNSKYKDDAYVMREAIKKLNPRLKNIDLDSYKEDYDNYAWFTGFAPYKDPEIAISVLIFQGGSGGYGAPIFREIVAEYMGLNIDDNNKNKDFMGNYMTR</sequence>
<dbReference type="GO" id="GO:0009252">
    <property type="term" value="P:peptidoglycan biosynthetic process"/>
    <property type="evidence" value="ECO:0007669"/>
    <property type="project" value="UniProtKB-KW"/>
</dbReference>
<dbReference type="RefSeq" id="WP_151860541.1">
    <property type="nucleotide sequence ID" value="NZ_WBZC01000014.1"/>
</dbReference>
<comment type="caution">
    <text evidence="14">The sequence shown here is derived from an EMBL/GenBank/DDBJ whole genome shotgun (WGS) entry which is preliminary data.</text>
</comment>
<accession>A0A6I0FAW6</accession>
<dbReference type="GO" id="GO:0005886">
    <property type="term" value="C:plasma membrane"/>
    <property type="evidence" value="ECO:0007669"/>
    <property type="project" value="UniProtKB-SubCell"/>
</dbReference>
<evidence type="ECO:0000256" key="11">
    <source>
        <dbReference type="SAM" id="Phobius"/>
    </source>
</evidence>
<evidence type="ECO:0000259" key="13">
    <source>
        <dbReference type="Pfam" id="PF03717"/>
    </source>
</evidence>
<keyword evidence="15" id="KW-1185">Reference proteome</keyword>
<dbReference type="OrthoDB" id="9757901at2"/>
<dbReference type="GO" id="GO:0008658">
    <property type="term" value="F:penicillin binding"/>
    <property type="evidence" value="ECO:0007669"/>
    <property type="project" value="InterPro"/>
</dbReference>
<evidence type="ECO:0000256" key="9">
    <source>
        <dbReference type="ARBA" id="ARBA00023136"/>
    </source>
</evidence>
<feature type="domain" description="Penicillin-binding protein transpeptidase" evidence="12">
    <location>
        <begin position="451"/>
        <end position="631"/>
    </location>
</feature>
<evidence type="ECO:0000313" key="15">
    <source>
        <dbReference type="Proteomes" id="UP000432715"/>
    </source>
</evidence>
<dbReference type="SUPFAM" id="SSF56601">
    <property type="entry name" value="beta-lactamase/transpeptidase-like"/>
    <property type="match status" value="2"/>
</dbReference>
<proteinExistence type="inferred from homology"/>
<feature type="transmembrane region" description="Helical" evidence="11">
    <location>
        <begin position="12"/>
        <end position="34"/>
    </location>
</feature>
<evidence type="ECO:0000259" key="12">
    <source>
        <dbReference type="Pfam" id="PF00905"/>
    </source>
</evidence>
<keyword evidence="9 11" id="KW-0472">Membrane</keyword>
<evidence type="ECO:0000256" key="8">
    <source>
        <dbReference type="ARBA" id="ARBA00022989"/>
    </source>
</evidence>
<evidence type="ECO:0000256" key="10">
    <source>
        <dbReference type="ARBA" id="ARBA00023316"/>
    </source>
</evidence>
<evidence type="ECO:0000256" key="6">
    <source>
        <dbReference type="ARBA" id="ARBA00022960"/>
    </source>
</evidence>
<dbReference type="GO" id="GO:0008360">
    <property type="term" value="P:regulation of cell shape"/>
    <property type="evidence" value="ECO:0007669"/>
    <property type="project" value="UniProtKB-KW"/>
</dbReference>
<keyword evidence="8 11" id="KW-1133">Transmembrane helix</keyword>
<dbReference type="Gene3D" id="3.40.710.10">
    <property type="entry name" value="DD-peptidase/beta-lactamase superfamily"/>
    <property type="match status" value="2"/>
</dbReference>
<dbReference type="PANTHER" id="PTHR30627:SF2">
    <property type="entry name" value="PEPTIDOGLYCAN D,D-TRANSPEPTIDASE MRDA"/>
    <property type="match status" value="1"/>
</dbReference>
<name>A0A6I0FAW6_9FIRM</name>
<reference evidence="14 15" key="1">
    <citation type="submission" date="2019-10" db="EMBL/GenBank/DDBJ databases">
        <title>Alkaliphilus serpentinus sp. nov. and Alkaliphilus pronyensis sp. nov., two novel anaerobic alkaliphilic species isolated from the serpentinized-hosted hydrothermal field of the Prony Bay (New Caledonia).</title>
        <authorList>
            <person name="Postec A."/>
        </authorList>
    </citation>
    <scope>NUCLEOTIDE SEQUENCE [LARGE SCALE GENOMIC DNA]</scope>
    <source>
        <strain evidence="14 15">LacV</strain>
    </source>
</reference>
<dbReference type="InterPro" id="IPR012338">
    <property type="entry name" value="Beta-lactam/transpept-like"/>
</dbReference>
<evidence type="ECO:0000313" key="14">
    <source>
        <dbReference type="EMBL" id="KAB3535913.1"/>
    </source>
</evidence>
<evidence type="ECO:0000256" key="7">
    <source>
        <dbReference type="ARBA" id="ARBA00022984"/>
    </source>
</evidence>
<keyword evidence="5 11" id="KW-0812">Transmembrane</keyword>
<dbReference type="Pfam" id="PF03717">
    <property type="entry name" value="PBP_dimer"/>
    <property type="match status" value="1"/>
</dbReference>
<keyword evidence="6" id="KW-0133">Cell shape</keyword>
<feature type="domain" description="Penicillin-binding protein dimerisation" evidence="13">
    <location>
        <begin position="53"/>
        <end position="389"/>
    </location>
</feature>
<evidence type="ECO:0000256" key="4">
    <source>
        <dbReference type="ARBA" id="ARBA00022475"/>
    </source>
</evidence>
<evidence type="ECO:0000256" key="1">
    <source>
        <dbReference type="ARBA" id="ARBA00004167"/>
    </source>
</evidence>
<organism evidence="14 15">
    <name type="scientific">Alkaliphilus pronyensis</name>
    <dbReference type="NCBI Taxonomy" id="1482732"/>
    <lineage>
        <taxon>Bacteria</taxon>
        <taxon>Bacillati</taxon>
        <taxon>Bacillota</taxon>
        <taxon>Clostridia</taxon>
        <taxon>Peptostreptococcales</taxon>
        <taxon>Natronincolaceae</taxon>
        <taxon>Alkaliphilus</taxon>
    </lineage>
</organism>
<protein>
    <submittedName>
        <fullName evidence="14">Penicillin-binding protein</fullName>
    </submittedName>
</protein>
<dbReference type="AlphaFoldDB" id="A0A6I0FAW6"/>
<comment type="similarity">
    <text evidence="3">Belongs to the transpeptidase family.</text>
</comment>
<evidence type="ECO:0000256" key="2">
    <source>
        <dbReference type="ARBA" id="ARBA00004236"/>
    </source>
</evidence>
<dbReference type="SUPFAM" id="SSF56519">
    <property type="entry name" value="Penicillin binding protein dimerisation domain"/>
    <property type="match status" value="1"/>
</dbReference>
<dbReference type="GO" id="GO:0071972">
    <property type="term" value="F:peptidoglycan L,D-transpeptidase activity"/>
    <property type="evidence" value="ECO:0007669"/>
    <property type="project" value="TreeGrafter"/>
</dbReference>
<evidence type="ECO:0000256" key="3">
    <source>
        <dbReference type="ARBA" id="ARBA00007171"/>
    </source>
</evidence>